<dbReference type="Proteomes" id="UP001239085">
    <property type="component" value="Unassembled WGS sequence"/>
</dbReference>
<protein>
    <recommendedName>
        <fullName evidence="3">DUF2510 domain-containing protein</fullName>
    </recommendedName>
</protein>
<keyword evidence="5" id="KW-1185">Reference proteome</keyword>
<gene>
    <name evidence="4" type="ORF">QFZ46_001932</name>
</gene>
<evidence type="ECO:0000313" key="4">
    <source>
        <dbReference type="EMBL" id="MDQ0643772.1"/>
    </source>
</evidence>
<dbReference type="Pfam" id="PF10708">
    <property type="entry name" value="DUF2510"/>
    <property type="match status" value="1"/>
</dbReference>
<organism evidence="4 5">
    <name type="scientific">Microbacterium murale</name>
    <dbReference type="NCBI Taxonomy" id="1081040"/>
    <lineage>
        <taxon>Bacteria</taxon>
        <taxon>Bacillati</taxon>
        <taxon>Actinomycetota</taxon>
        <taxon>Actinomycetes</taxon>
        <taxon>Micrococcales</taxon>
        <taxon>Microbacteriaceae</taxon>
        <taxon>Microbacterium</taxon>
    </lineage>
</organism>
<evidence type="ECO:0000259" key="3">
    <source>
        <dbReference type="Pfam" id="PF10708"/>
    </source>
</evidence>
<feature type="compositionally biased region" description="Basic and acidic residues" evidence="1">
    <location>
        <begin position="127"/>
        <end position="154"/>
    </location>
</feature>
<evidence type="ECO:0000313" key="5">
    <source>
        <dbReference type="Proteomes" id="UP001239085"/>
    </source>
</evidence>
<reference evidence="4 5" key="1">
    <citation type="submission" date="2023-07" db="EMBL/GenBank/DDBJ databases">
        <title>Comparative genomics of wheat-associated soil bacteria to identify genetic determinants of phenazine resistance.</title>
        <authorList>
            <person name="Mouncey N."/>
        </authorList>
    </citation>
    <scope>NUCLEOTIDE SEQUENCE [LARGE SCALE GENOMIC DNA]</scope>
    <source>
        <strain evidence="4 5">W2I7</strain>
    </source>
</reference>
<evidence type="ECO:0000256" key="1">
    <source>
        <dbReference type="SAM" id="MobiDB-lite"/>
    </source>
</evidence>
<keyword evidence="2" id="KW-1133">Transmembrane helix</keyword>
<dbReference type="EMBL" id="JAUSXK010000001">
    <property type="protein sequence ID" value="MDQ0643772.1"/>
    <property type="molecule type" value="Genomic_DNA"/>
</dbReference>
<dbReference type="InterPro" id="IPR018929">
    <property type="entry name" value="DUF2510"/>
</dbReference>
<name>A0ABU0P8V4_9MICO</name>
<feature type="region of interest" description="Disordered" evidence="1">
    <location>
        <begin position="56"/>
        <end position="76"/>
    </location>
</feature>
<feature type="compositionally biased region" description="Basic and acidic residues" evidence="1">
    <location>
        <begin position="62"/>
        <end position="71"/>
    </location>
</feature>
<evidence type="ECO:0000256" key="2">
    <source>
        <dbReference type="SAM" id="Phobius"/>
    </source>
</evidence>
<dbReference type="RefSeq" id="WP_307360837.1">
    <property type="nucleotide sequence ID" value="NZ_JAUSXK010000001.1"/>
</dbReference>
<comment type="caution">
    <text evidence="4">The sequence shown here is derived from an EMBL/GenBank/DDBJ whole genome shotgun (WGS) entry which is preliminary data.</text>
</comment>
<keyword evidence="2" id="KW-0812">Transmembrane</keyword>
<accession>A0ABU0P8V4</accession>
<feature type="region of interest" description="Disordered" evidence="1">
    <location>
        <begin position="127"/>
        <end position="160"/>
    </location>
</feature>
<keyword evidence="2" id="KW-0472">Membrane</keyword>
<sequence>MTGVYSCLPLDSRYGVTSSTRSTIMSENAPKAPAGWYPDPTRKQRYWDGEDWLDLEAPETPSRLDTDETQGKPRSRSSRRRLGFWTVIVAVVLVLAGAGIAFTIKLQNDQVAAEKAAAAQDVKDAEAAEQARAEAEEERQAAADQRERDGREVAVDGVEGSIKTMAEGHVEEGIIDGPIIEVSCDPLDGGSTDDLAQKTTVFQCFVANVDNGDGTMSGYYYNATMNWDSGQYTYGFGQP</sequence>
<feature type="domain" description="DUF2510" evidence="3">
    <location>
        <begin position="34"/>
        <end position="60"/>
    </location>
</feature>
<feature type="transmembrane region" description="Helical" evidence="2">
    <location>
        <begin position="82"/>
        <end position="104"/>
    </location>
</feature>
<proteinExistence type="predicted"/>